<sequence>MARTKQTARKSTGGAAPRKVLANPPKPPPPTPVTSPAKQVVSYSNRTATSHNSTPASAQYSYNQSNFGTAYQATKAVPSQANILSPAFSFNRSSFNNPGPITSYRTKQTARKSSGILAPRSQIAKLSNTASTPIVTAPDSNNYALLRDQLTNIKHAADTALKSIPKAPATPKRKTIEQVSATPKATGKRKAVDATPASVKKTKMQNTTTTTITTTKKVVKVVKKAAAKRS</sequence>
<evidence type="ECO:0000313" key="6">
    <source>
        <dbReference type="Proteomes" id="UP000275078"/>
    </source>
</evidence>
<keyword evidence="6" id="KW-1185">Reference proteome</keyword>
<comment type="subcellular location">
    <subcellularLocation>
        <location evidence="1">Chromosome</location>
    </subcellularLocation>
</comment>
<evidence type="ECO:0000256" key="4">
    <source>
        <dbReference type="SAM" id="MobiDB-lite"/>
    </source>
</evidence>
<evidence type="ECO:0000256" key="3">
    <source>
        <dbReference type="ARBA" id="ARBA00023269"/>
    </source>
</evidence>
<dbReference type="GO" id="GO:0030527">
    <property type="term" value="F:structural constituent of chromatin"/>
    <property type="evidence" value="ECO:0007669"/>
    <property type="project" value="InterPro"/>
</dbReference>
<dbReference type="PRINTS" id="PR00622">
    <property type="entry name" value="HISTONEH3"/>
</dbReference>
<feature type="region of interest" description="Disordered" evidence="4">
    <location>
        <begin position="1"/>
        <end position="59"/>
    </location>
</feature>
<dbReference type="GO" id="GO:0000786">
    <property type="term" value="C:nucleosome"/>
    <property type="evidence" value="ECO:0007669"/>
    <property type="project" value="UniProtKB-KW"/>
</dbReference>
<proteinExistence type="predicted"/>
<organism evidence="5 6">
    <name type="scientific">Ascobolus immersus RN42</name>
    <dbReference type="NCBI Taxonomy" id="1160509"/>
    <lineage>
        <taxon>Eukaryota</taxon>
        <taxon>Fungi</taxon>
        <taxon>Dikarya</taxon>
        <taxon>Ascomycota</taxon>
        <taxon>Pezizomycotina</taxon>
        <taxon>Pezizomycetes</taxon>
        <taxon>Pezizales</taxon>
        <taxon>Ascobolaceae</taxon>
        <taxon>Ascobolus</taxon>
    </lineage>
</organism>
<gene>
    <name evidence="5" type="ORF">BJ508DRAFT_303974</name>
</gene>
<dbReference type="InterPro" id="IPR000164">
    <property type="entry name" value="Histone_H3/CENP-A"/>
</dbReference>
<evidence type="ECO:0000256" key="2">
    <source>
        <dbReference type="ARBA" id="ARBA00022454"/>
    </source>
</evidence>
<reference evidence="5 6" key="1">
    <citation type="journal article" date="2018" name="Nat. Ecol. Evol.">
        <title>Pezizomycetes genomes reveal the molecular basis of ectomycorrhizal truffle lifestyle.</title>
        <authorList>
            <person name="Murat C."/>
            <person name="Payen T."/>
            <person name="Noel B."/>
            <person name="Kuo A."/>
            <person name="Morin E."/>
            <person name="Chen J."/>
            <person name="Kohler A."/>
            <person name="Krizsan K."/>
            <person name="Balestrini R."/>
            <person name="Da Silva C."/>
            <person name="Montanini B."/>
            <person name="Hainaut M."/>
            <person name="Levati E."/>
            <person name="Barry K.W."/>
            <person name="Belfiori B."/>
            <person name="Cichocki N."/>
            <person name="Clum A."/>
            <person name="Dockter R.B."/>
            <person name="Fauchery L."/>
            <person name="Guy J."/>
            <person name="Iotti M."/>
            <person name="Le Tacon F."/>
            <person name="Lindquist E.A."/>
            <person name="Lipzen A."/>
            <person name="Malagnac F."/>
            <person name="Mello A."/>
            <person name="Molinier V."/>
            <person name="Miyauchi S."/>
            <person name="Poulain J."/>
            <person name="Riccioni C."/>
            <person name="Rubini A."/>
            <person name="Sitrit Y."/>
            <person name="Splivallo R."/>
            <person name="Traeger S."/>
            <person name="Wang M."/>
            <person name="Zifcakova L."/>
            <person name="Wipf D."/>
            <person name="Zambonelli A."/>
            <person name="Paolocci F."/>
            <person name="Nowrousian M."/>
            <person name="Ottonello S."/>
            <person name="Baldrian P."/>
            <person name="Spatafora J.W."/>
            <person name="Henrissat B."/>
            <person name="Nagy L.G."/>
            <person name="Aury J.M."/>
            <person name="Wincker P."/>
            <person name="Grigoriev I.V."/>
            <person name="Bonfante P."/>
            <person name="Martin F.M."/>
        </authorList>
    </citation>
    <scope>NUCLEOTIDE SEQUENCE [LARGE SCALE GENOMIC DNA]</scope>
    <source>
        <strain evidence="5 6">RN42</strain>
    </source>
</reference>
<accession>A0A3N4IDD9</accession>
<dbReference type="GO" id="GO:0003677">
    <property type="term" value="F:DNA binding"/>
    <property type="evidence" value="ECO:0007669"/>
    <property type="project" value="InterPro"/>
</dbReference>
<dbReference type="Proteomes" id="UP000275078">
    <property type="component" value="Unassembled WGS sequence"/>
</dbReference>
<dbReference type="AlphaFoldDB" id="A0A3N4IDD9"/>
<evidence type="ECO:0000313" key="5">
    <source>
        <dbReference type="EMBL" id="RPA84145.1"/>
    </source>
</evidence>
<feature type="compositionally biased region" description="Pro residues" evidence="4">
    <location>
        <begin position="24"/>
        <end position="33"/>
    </location>
</feature>
<feature type="compositionally biased region" description="Polar residues" evidence="4">
    <location>
        <begin position="41"/>
        <end position="59"/>
    </location>
</feature>
<dbReference type="EMBL" id="ML119660">
    <property type="protein sequence ID" value="RPA84145.1"/>
    <property type="molecule type" value="Genomic_DNA"/>
</dbReference>
<keyword evidence="3" id="KW-0238">DNA-binding</keyword>
<keyword evidence="3" id="KW-0544">Nucleosome core</keyword>
<name>A0A3N4IDD9_ASCIM</name>
<protein>
    <submittedName>
        <fullName evidence="5">Uncharacterized protein</fullName>
    </submittedName>
</protein>
<feature type="region of interest" description="Disordered" evidence="4">
    <location>
        <begin position="166"/>
        <end position="200"/>
    </location>
</feature>
<keyword evidence="2" id="KW-0158">Chromosome</keyword>
<evidence type="ECO:0000256" key="1">
    <source>
        <dbReference type="ARBA" id="ARBA00004286"/>
    </source>
</evidence>